<dbReference type="GO" id="GO:0005829">
    <property type="term" value="C:cytosol"/>
    <property type="evidence" value="ECO:0007669"/>
    <property type="project" value="TreeGrafter"/>
</dbReference>
<dbReference type="InterPro" id="IPR012893">
    <property type="entry name" value="HipA-like_C"/>
</dbReference>
<dbReference type="GO" id="GO:0004674">
    <property type="term" value="F:protein serine/threonine kinase activity"/>
    <property type="evidence" value="ECO:0007669"/>
    <property type="project" value="TreeGrafter"/>
</dbReference>
<sequence>MADLTLQIHHGGQWHTAAALVVKAPEKGIPSPCTLDYDTDYFVEIAAEGGLGNGEIRDWRALSVRVPLDMTFRSLARWPAFLLDLLPQGHARRRLTAKLGFTDPDVPGADLPLLLQGAGNPIGNLRILEAVEAEREAVAADEADVGPCPGVTMDDILGRSDLFLRVAERFALAASGSSGVQGEWPKILMTQATDGLWYPDSLVPDEHARSHVIVKMIRGRHPEDRLILASEAPYYEVARSFGLRTGAPLDYGRHVLVIPRFDRAIRPDGIVRLGQESLVSAIGVAEFGHVSTHEAYLAEIVRNSADPAADVTEYVLRDLLNVAMGNPDNHGRNSALQKLSDRTVRLAPLFDFAPMRLDPSVIRRSTRWACMGGRDAAPDWSVICEAAAEGVMAVEDLMAAVAGKEAFLRDLPEIAHRHGVPEEAVETACRRHREMADSVAALRDRGHVP</sequence>
<organism evidence="5 6">
    <name type="scientific">Roseomonas genomospecies 6</name>
    <dbReference type="NCBI Taxonomy" id="214106"/>
    <lineage>
        <taxon>Bacteria</taxon>
        <taxon>Pseudomonadati</taxon>
        <taxon>Pseudomonadota</taxon>
        <taxon>Alphaproteobacteria</taxon>
        <taxon>Acetobacterales</taxon>
        <taxon>Roseomonadaceae</taxon>
        <taxon>Roseomonas</taxon>
    </lineage>
</organism>
<dbReference type="EMBL" id="QOKW01000022">
    <property type="protein sequence ID" value="KAA0677696.1"/>
    <property type="molecule type" value="Genomic_DNA"/>
</dbReference>
<dbReference type="Pfam" id="PF07804">
    <property type="entry name" value="HipA_C"/>
    <property type="match status" value="1"/>
</dbReference>
<evidence type="ECO:0000313" key="5">
    <source>
        <dbReference type="EMBL" id="KAA0677696.1"/>
    </source>
</evidence>
<dbReference type="AlphaFoldDB" id="A0A9W7KQS6"/>
<proteinExistence type="inferred from homology"/>
<gene>
    <name evidence="5" type="ORF">DS843_22925</name>
</gene>
<dbReference type="PANTHER" id="PTHR37419">
    <property type="entry name" value="SERINE/THREONINE-PROTEIN KINASE TOXIN HIPA"/>
    <property type="match status" value="1"/>
</dbReference>
<accession>A0A9W7KQS6</accession>
<name>A0A9W7KQS6_9PROT</name>
<keyword evidence="3" id="KW-0418">Kinase</keyword>
<evidence type="ECO:0000313" key="6">
    <source>
        <dbReference type="Proteomes" id="UP000480854"/>
    </source>
</evidence>
<evidence type="ECO:0000256" key="1">
    <source>
        <dbReference type="ARBA" id="ARBA00010164"/>
    </source>
</evidence>
<evidence type="ECO:0000259" key="4">
    <source>
        <dbReference type="Pfam" id="PF07804"/>
    </source>
</evidence>
<dbReference type="PANTHER" id="PTHR37419:SF8">
    <property type="entry name" value="TOXIN YJJJ"/>
    <property type="match status" value="1"/>
</dbReference>
<evidence type="ECO:0000256" key="2">
    <source>
        <dbReference type="ARBA" id="ARBA00022679"/>
    </source>
</evidence>
<dbReference type="InterPro" id="IPR052028">
    <property type="entry name" value="HipA_Ser/Thr_kinase"/>
</dbReference>
<dbReference type="OrthoDB" id="9805913at2"/>
<dbReference type="RefSeq" id="WP_149471163.1">
    <property type="nucleotide sequence ID" value="NZ_QOKW01000022.1"/>
</dbReference>
<keyword evidence="2" id="KW-0808">Transferase</keyword>
<keyword evidence="6" id="KW-1185">Reference proteome</keyword>
<comment type="similarity">
    <text evidence="1">Belongs to the HipA Ser/Thr kinase family.</text>
</comment>
<comment type="caution">
    <text evidence="5">The sequence shown here is derived from an EMBL/GenBank/DDBJ whole genome shotgun (WGS) entry which is preliminary data.</text>
</comment>
<evidence type="ECO:0000256" key="3">
    <source>
        <dbReference type="ARBA" id="ARBA00022777"/>
    </source>
</evidence>
<protein>
    <submittedName>
        <fullName evidence="5">Type II toxin-antitoxin system HipA family toxin</fullName>
    </submittedName>
</protein>
<reference evidence="5 6" key="1">
    <citation type="submission" date="2018-07" db="EMBL/GenBank/DDBJ databases">
        <title>Genome sequence of Azospirillum sp. ATCC 49961.</title>
        <authorList>
            <person name="Sant'Anna F.H."/>
            <person name="Baldani J.I."/>
            <person name="Zilli J.E."/>
            <person name="Reis V.M."/>
            <person name="Hartmann A."/>
            <person name="Cruz L."/>
            <person name="de Souza E.M."/>
            <person name="de Oliveira Pedrosa F."/>
            <person name="Passaglia L.M.P."/>
        </authorList>
    </citation>
    <scope>NUCLEOTIDE SEQUENCE [LARGE SCALE GENOMIC DNA]</scope>
    <source>
        <strain evidence="5 6">ATCC 49961</strain>
    </source>
</reference>
<dbReference type="Proteomes" id="UP000480854">
    <property type="component" value="Unassembled WGS sequence"/>
</dbReference>
<dbReference type="InterPro" id="IPR016869">
    <property type="entry name" value="UCP028135_HipA-like"/>
</dbReference>
<dbReference type="PIRSF" id="PIRSF028135">
    <property type="entry name" value="UCP028135_HipA-like"/>
    <property type="match status" value="1"/>
</dbReference>
<feature type="domain" description="HipA-like C-terminal" evidence="4">
    <location>
        <begin position="180"/>
        <end position="401"/>
    </location>
</feature>